<evidence type="ECO:0000256" key="11">
    <source>
        <dbReference type="RuleBase" id="RU004423"/>
    </source>
</evidence>
<dbReference type="InterPro" id="IPR007960">
    <property type="entry name" value="TAS2R"/>
</dbReference>
<feature type="transmembrane region" description="Helical" evidence="14">
    <location>
        <begin position="85"/>
        <end position="102"/>
    </location>
</feature>
<evidence type="ECO:0000313" key="15">
    <source>
        <dbReference type="Ensembl" id="ENSCPGP00000008158.1"/>
    </source>
</evidence>
<evidence type="ECO:0000256" key="13">
    <source>
        <dbReference type="SAM" id="MobiDB-lite"/>
    </source>
</evidence>
<evidence type="ECO:0000256" key="6">
    <source>
        <dbReference type="ARBA" id="ARBA00022989"/>
    </source>
</evidence>
<evidence type="ECO:0000256" key="1">
    <source>
        <dbReference type="ARBA" id="ARBA00004141"/>
    </source>
</evidence>
<sequence>MAMVIISLQTFAGTWINAFIASVLCIAWVKKKSFSSNEKILLFLGCCRFWYLCITWVYFLLSIFYPWRLFVYPLPQLFSAFHGSLNLSNLCVSACLCIFYCIKIANFRHIVFIYLKGKIDKTVPWLLLGSVLLSLVIGILAYDITDAVFSNNCNSTAQGNVWKPDVRMDEHLIAVLFINGFVFAITFIAVISSALLLLFSLWRHKCKMQTDSGKNISTDAHVKAMKSILSFFVLYSINFTCLILILIYASEKVKLVDIIILLLQYVLPTFHSLILIFSNPQLKKTLRRTLSIFLWLRSETVKNSFAMESVDEQRDRSGPVPQHSDEHRHRSDWGHC</sequence>
<keyword evidence="4 12" id="KW-0716">Sensory transduction</keyword>
<evidence type="ECO:0000256" key="3">
    <source>
        <dbReference type="ARBA" id="ARBA00022480"/>
    </source>
</evidence>
<dbReference type="GO" id="GO:0004930">
    <property type="term" value="F:G protein-coupled receptor activity"/>
    <property type="evidence" value="ECO:0007669"/>
    <property type="project" value="UniProtKB-KW"/>
</dbReference>
<feature type="compositionally biased region" description="Basic and acidic residues" evidence="13">
    <location>
        <begin position="311"/>
        <end position="336"/>
    </location>
</feature>
<keyword evidence="5 12" id="KW-0812">Transmembrane</keyword>
<dbReference type="Ensembl" id="ENSCPGT00000008969.1">
    <property type="protein sequence ID" value="ENSCPGP00000008158.1"/>
    <property type="gene ID" value="ENSCPGG00000005804.1"/>
</dbReference>
<dbReference type="Gene3D" id="1.20.1070.10">
    <property type="entry name" value="Rhodopsin 7-helix transmembrane proteins"/>
    <property type="match status" value="1"/>
</dbReference>
<evidence type="ECO:0000256" key="12">
    <source>
        <dbReference type="RuleBase" id="RU004424"/>
    </source>
</evidence>
<dbReference type="PANTHER" id="PTHR11394">
    <property type="entry name" value="TASTE RECEPTOR TYPE 2"/>
    <property type="match status" value="1"/>
</dbReference>
<keyword evidence="6 14" id="KW-1133">Transmembrane helix</keyword>
<dbReference type="GO" id="GO:0033038">
    <property type="term" value="F:bitter taste receptor activity"/>
    <property type="evidence" value="ECO:0007669"/>
    <property type="project" value="InterPro"/>
</dbReference>
<feature type="transmembrane region" description="Helical" evidence="14">
    <location>
        <begin position="41"/>
        <end position="65"/>
    </location>
</feature>
<evidence type="ECO:0000256" key="8">
    <source>
        <dbReference type="ARBA" id="ARBA00023136"/>
    </source>
</evidence>
<dbReference type="SUPFAM" id="SSF81321">
    <property type="entry name" value="Family A G protein-coupled receptor-like"/>
    <property type="match status" value="1"/>
</dbReference>
<evidence type="ECO:0000313" key="16">
    <source>
        <dbReference type="Proteomes" id="UP000694419"/>
    </source>
</evidence>
<feature type="transmembrane region" description="Helical" evidence="14">
    <location>
        <begin position="172"/>
        <end position="199"/>
    </location>
</feature>
<protein>
    <recommendedName>
        <fullName evidence="12">Taste receptor type 2</fullName>
    </recommendedName>
</protein>
<name>A0A8C3JKI3_9CHAR</name>
<keyword evidence="3 12" id="KW-0919">Taste</keyword>
<keyword evidence="16" id="KW-1185">Reference proteome</keyword>
<evidence type="ECO:0000256" key="10">
    <source>
        <dbReference type="ARBA" id="ARBA00023224"/>
    </source>
</evidence>
<accession>A0A8C3JKI3</accession>
<dbReference type="GO" id="GO:0016020">
    <property type="term" value="C:membrane"/>
    <property type="evidence" value="ECO:0007669"/>
    <property type="project" value="UniProtKB-SubCell"/>
</dbReference>
<feature type="transmembrane region" description="Helical" evidence="14">
    <location>
        <begin position="255"/>
        <end position="278"/>
    </location>
</feature>
<organism evidence="15 16">
    <name type="scientific">Calidris pygmaea</name>
    <name type="common">Spoon-billed sandpiper</name>
    <dbReference type="NCBI Taxonomy" id="425635"/>
    <lineage>
        <taxon>Eukaryota</taxon>
        <taxon>Metazoa</taxon>
        <taxon>Chordata</taxon>
        <taxon>Craniata</taxon>
        <taxon>Vertebrata</taxon>
        <taxon>Euteleostomi</taxon>
        <taxon>Archelosauria</taxon>
        <taxon>Archosauria</taxon>
        <taxon>Dinosauria</taxon>
        <taxon>Saurischia</taxon>
        <taxon>Theropoda</taxon>
        <taxon>Coelurosauria</taxon>
        <taxon>Aves</taxon>
        <taxon>Neognathae</taxon>
        <taxon>Neoaves</taxon>
        <taxon>Charadriiformes</taxon>
        <taxon>Scolopacidae</taxon>
        <taxon>Calidris</taxon>
    </lineage>
</organism>
<evidence type="ECO:0000256" key="5">
    <source>
        <dbReference type="ARBA" id="ARBA00022692"/>
    </source>
</evidence>
<feature type="transmembrane region" description="Helical" evidence="14">
    <location>
        <begin position="228"/>
        <end position="249"/>
    </location>
</feature>
<reference evidence="15" key="2">
    <citation type="submission" date="2025-09" db="UniProtKB">
        <authorList>
            <consortium name="Ensembl"/>
        </authorList>
    </citation>
    <scope>IDENTIFICATION</scope>
</reference>
<dbReference type="Pfam" id="PF05296">
    <property type="entry name" value="TAS2R"/>
    <property type="match status" value="1"/>
</dbReference>
<keyword evidence="7 12" id="KW-0297">G-protein coupled receptor</keyword>
<dbReference type="AlphaFoldDB" id="A0A8C3JKI3"/>
<dbReference type="Proteomes" id="UP000694419">
    <property type="component" value="Unplaced"/>
</dbReference>
<feature type="region of interest" description="Disordered" evidence="13">
    <location>
        <begin position="309"/>
        <end position="336"/>
    </location>
</feature>
<evidence type="ECO:0000256" key="4">
    <source>
        <dbReference type="ARBA" id="ARBA00022606"/>
    </source>
</evidence>
<comment type="similarity">
    <text evidence="2 11">Belongs to the G-protein coupled receptor T2R family.</text>
</comment>
<keyword evidence="8 12" id="KW-0472">Membrane</keyword>
<evidence type="ECO:0000256" key="9">
    <source>
        <dbReference type="ARBA" id="ARBA00023170"/>
    </source>
</evidence>
<reference evidence="15" key="1">
    <citation type="submission" date="2025-08" db="UniProtKB">
        <authorList>
            <consortium name="Ensembl"/>
        </authorList>
    </citation>
    <scope>IDENTIFICATION</scope>
</reference>
<keyword evidence="9 12" id="KW-0675">Receptor</keyword>
<keyword evidence="10 12" id="KW-0807">Transducer</keyword>
<evidence type="ECO:0000256" key="2">
    <source>
        <dbReference type="ARBA" id="ARBA00007376"/>
    </source>
</evidence>
<comment type="subcellular location">
    <subcellularLocation>
        <location evidence="1 12">Membrane</location>
        <topology evidence="1 12">Multi-pass membrane protein</topology>
    </subcellularLocation>
</comment>
<feature type="transmembrane region" description="Helical" evidence="14">
    <location>
        <begin position="6"/>
        <end position="29"/>
    </location>
</feature>
<dbReference type="PANTHER" id="PTHR11394:SF47">
    <property type="entry name" value="TASTE RECEPTOR TYPE 2 MEMBER 40"/>
    <property type="match status" value="1"/>
</dbReference>
<evidence type="ECO:0000256" key="7">
    <source>
        <dbReference type="ARBA" id="ARBA00023040"/>
    </source>
</evidence>
<evidence type="ECO:0000256" key="14">
    <source>
        <dbReference type="SAM" id="Phobius"/>
    </source>
</evidence>
<feature type="transmembrane region" description="Helical" evidence="14">
    <location>
        <begin position="123"/>
        <end position="142"/>
    </location>
</feature>
<proteinExistence type="inferred from homology"/>
<dbReference type="FunFam" id="1.20.1070.10:FF:000055">
    <property type="entry name" value="Taste receptor type 2"/>
    <property type="match status" value="1"/>
</dbReference>